<dbReference type="Proteomes" id="UP000320913">
    <property type="component" value="Unassembled WGS sequence"/>
</dbReference>
<reference evidence="8 9" key="1">
    <citation type="journal article" date="2019" name="Nat. Microbiol.">
        <title>Mediterranean grassland soil C-N compound turnover is dependent on rainfall and depth, and is mediated by genomically divergent microorganisms.</title>
        <authorList>
            <person name="Diamond S."/>
            <person name="Andeer P.F."/>
            <person name="Li Z."/>
            <person name="Crits-Christoph A."/>
            <person name="Burstein D."/>
            <person name="Anantharaman K."/>
            <person name="Lane K.R."/>
            <person name="Thomas B.C."/>
            <person name="Pan C."/>
            <person name="Northen T.R."/>
            <person name="Banfield J.F."/>
        </authorList>
    </citation>
    <scope>NUCLEOTIDE SEQUENCE [LARGE SCALE GENOMIC DNA]</scope>
    <source>
        <strain evidence="6">WS_1</strain>
        <strain evidence="7">WS_5</strain>
    </source>
</reference>
<dbReference type="EMBL" id="VBOV01000006">
    <property type="protein sequence ID" value="TMQ62108.1"/>
    <property type="molecule type" value="Genomic_DNA"/>
</dbReference>
<name>A0A538S990_UNCEI</name>
<keyword evidence="3 6" id="KW-0378">Hydrolase</keyword>
<evidence type="ECO:0000256" key="1">
    <source>
        <dbReference type="ARBA" id="ARBA00001947"/>
    </source>
</evidence>
<keyword evidence="2" id="KW-0479">Metal-binding</keyword>
<evidence type="ECO:0000259" key="5">
    <source>
        <dbReference type="SMART" id="SM00849"/>
    </source>
</evidence>
<evidence type="ECO:0000256" key="2">
    <source>
        <dbReference type="ARBA" id="ARBA00022723"/>
    </source>
</evidence>
<proteinExistence type="predicted"/>
<dbReference type="InterPro" id="IPR001279">
    <property type="entry name" value="Metallo-B-lactamas"/>
</dbReference>
<comment type="cofactor">
    <cofactor evidence="1">
        <name>Zn(2+)</name>
        <dbReference type="ChEBI" id="CHEBI:29105"/>
    </cofactor>
</comment>
<dbReference type="SMART" id="SM00849">
    <property type="entry name" value="Lactamase_B"/>
    <property type="match status" value="1"/>
</dbReference>
<dbReference type="AlphaFoldDB" id="A0A538S990"/>
<dbReference type="PANTHER" id="PTHR46233">
    <property type="entry name" value="HYDROXYACYLGLUTATHIONE HYDROLASE GLOC"/>
    <property type="match status" value="1"/>
</dbReference>
<accession>A0A538S990</accession>
<evidence type="ECO:0000313" key="9">
    <source>
        <dbReference type="Proteomes" id="UP000320913"/>
    </source>
</evidence>
<evidence type="ECO:0000256" key="4">
    <source>
        <dbReference type="ARBA" id="ARBA00022833"/>
    </source>
</evidence>
<comment type="caution">
    <text evidence="6">The sequence shown here is derived from an EMBL/GenBank/DDBJ whole genome shotgun (WGS) entry which is preliminary data.</text>
</comment>
<evidence type="ECO:0000256" key="3">
    <source>
        <dbReference type="ARBA" id="ARBA00022801"/>
    </source>
</evidence>
<dbReference type="EMBL" id="VBOR01000092">
    <property type="protein sequence ID" value="TMQ47939.1"/>
    <property type="molecule type" value="Genomic_DNA"/>
</dbReference>
<dbReference type="Gene3D" id="3.60.15.10">
    <property type="entry name" value="Ribonuclease Z/Hydroxyacylglutathione hydrolase-like"/>
    <property type="match status" value="1"/>
</dbReference>
<sequence>MRVERFPVGPLDNNLYLLTHPGSPDAIVVDPSIASEEVLEEISRRGLRVKRILLTHAHIDHILMVKPFVDATGAPVWLHALDRPLYDRGPDQAAAFGMPWLGSAPIAHAIEDGEEVGTPEIPVRAVHTPGHSPGSVTFVTPEGLISGDVLFRGSVGRTDLPGGDWQVLVRSIRERLFSHPRDTRVLPGHGPETSVGLELRTNPFVGQPALEGA</sequence>
<protein>
    <submittedName>
        <fullName evidence="6">MBL fold metallo-hydrolase</fullName>
    </submittedName>
</protein>
<dbReference type="GO" id="GO:0046872">
    <property type="term" value="F:metal ion binding"/>
    <property type="evidence" value="ECO:0007669"/>
    <property type="project" value="UniProtKB-KW"/>
</dbReference>
<dbReference type="InterPro" id="IPR036866">
    <property type="entry name" value="RibonucZ/Hydroxyglut_hydro"/>
</dbReference>
<dbReference type="InterPro" id="IPR051453">
    <property type="entry name" value="MBL_Glyoxalase_II"/>
</dbReference>
<dbReference type="SUPFAM" id="SSF56281">
    <property type="entry name" value="Metallo-hydrolase/oxidoreductase"/>
    <property type="match status" value="1"/>
</dbReference>
<dbReference type="Pfam" id="PF00753">
    <property type="entry name" value="Lactamase_B"/>
    <property type="match status" value="1"/>
</dbReference>
<feature type="domain" description="Metallo-beta-lactamase" evidence="5">
    <location>
        <begin position="12"/>
        <end position="189"/>
    </location>
</feature>
<dbReference type="GO" id="GO:0016787">
    <property type="term" value="F:hydrolase activity"/>
    <property type="evidence" value="ECO:0007669"/>
    <property type="project" value="UniProtKB-KW"/>
</dbReference>
<keyword evidence="4" id="KW-0862">Zinc</keyword>
<evidence type="ECO:0000313" key="6">
    <source>
        <dbReference type="EMBL" id="TMQ47939.1"/>
    </source>
</evidence>
<evidence type="ECO:0000313" key="8">
    <source>
        <dbReference type="Proteomes" id="UP000316292"/>
    </source>
</evidence>
<gene>
    <name evidence="6" type="ORF">E6K71_08560</name>
    <name evidence="7" type="ORF">E6K75_00355</name>
</gene>
<dbReference type="PANTHER" id="PTHR46233:SF3">
    <property type="entry name" value="HYDROXYACYLGLUTATHIONE HYDROLASE GLOC"/>
    <property type="match status" value="1"/>
</dbReference>
<dbReference type="Proteomes" id="UP000316292">
    <property type="component" value="Unassembled WGS sequence"/>
</dbReference>
<evidence type="ECO:0000313" key="7">
    <source>
        <dbReference type="EMBL" id="TMQ62108.1"/>
    </source>
</evidence>
<organism evidence="6 8">
    <name type="scientific">Eiseniibacteriota bacterium</name>
    <dbReference type="NCBI Taxonomy" id="2212470"/>
    <lineage>
        <taxon>Bacteria</taxon>
        <taxon>Candidatus Eiseniibacteriota</taxon>
    </lineage>
</organism>